<dbReference type="AlphaFoldDB" id="A0A4V3C3Z5"/>
<dbReference type="InterPro" id="IPR039425">
    <property type="entry name" value="RNA_pol_sigma-70-like"/>
</dbReference>
<keyword evidence="3" id="KW-0731">Sigma factor</keyword>
<comment type="caution">
    <text evidence="7">The sequence shown here is derived from an EMBL/GenBank/DDBJ whole genome shotgun (WGS) entry which is preliminary data.</text>
</comment>
<dbReference type="InterPro" id="IPR013324">
    <property type="entry name" value="RNA_pol_sigma_r3/r4-like"/>
</dbReference>
<dbReference type="NCBIfam" id="TIGR02937">
    <property type="entry name" value="sigma70-ECF"/>
    <property type="match status" value="1"/>
</dbReference>
<dbReference type="InterPro" id="IPR013325">
    <property type="entry name" value="RNA_pol_sigma_r2"/>
</dbReference>
<dbReference type="SUPFAM" id="SSF88659">
    <property type="entry name" value="Sigma3 and sigma4 domains of RNA polymerase sigma factors"/>
    <property type="match status" value="1"/>
</dbReference>
<dbReference type="Pfam" id="PF04542">
    <property type="entry name" value="Sigma70_r2"/>
    <property type="match status" value="1"/>
</dbReference>
<comment type="similarity">
    <text evidence="1">Belongs to the sigma-70 factor family. ECF subfamily.</text>
</comment>
<evidence type="ECO:0000256" key="2">
    <source>
        <dbReference type="ARBA" id="ARBA00023015"/>
    </source>
</evidence>
<gene>
    <name evidence="7" type="ORF">CLV32_0224</name>
</gene>
<dbReference type="GO" id="GO:0006352">
    <property type="term" value="P:DNA-templated transcription initiation"/>
    <property type="evidence" value="ECO:0007669"/>
    <property type="project" value="InterPro"/>
</dbReference>
<dbReference type="InterPro" id="IPR013249">
    <property type="entry name" value="RNA_pol_sigma70_r4_t2"/>
</dbReference>
<name>A0A4V3C3Z5_9SPHI</name>
<evidence type="ECO:0000313" key="8">
    <source>
        <dbReference type="Proteomes" id="UP000295499"/>
    </source>
</evidence>
<keyword evidence="4" id="KW-0804">Transcription</keyword>
<organism evidence="7 8">
    <name type="scientific">Pedobacter duraquae</name>
    <dbReference type="NCBI Taxonomy" id="425511"/>
    <lineage>
        <taxon>Bacteria</taxon>
        <taxon>Pseudomonadati</taxon>
        <taxon>Bacteroidota</taxon>
        <taxon>Sphingobacteriia</taxon>
        <taxon>Sphingobacteriales</taxon>
        <taxon>Sphingobacteriaceae</taxon>
        <taxon>Pedobacter</taxon>
    </lineage>
</organism>
<feature type="domain" description="RNA polymerase sigma factor 70 region 4 type 2" evidence="6">
    <location>
        <begin position="100"/>
        <end position="151"/>
    </location>
</feature>
<evidence type="ECO:0000256" key="1">
    <source>
        <dbReference type="ARBA" id="ARBA00010641"/>
    </source>
</evidence>
<proteinExistence type="inferred from homology"/>
<keyword evidence="8" id="KW-1185">Reference proteome</keyword>
<evidence type="ECO:0000259" key="6">
    <source>
        <dbReference type="Pfam" id="PF08281"/>
    </source>
</evidence>
<dbReference type="Pfam" id="PF08281">
    <property type="entry name" value="Sigma70_r4_2"/>
    <property type="match status" value="1"/>
</dbReference>
<keyword evidence="2" id="KW-0805">Transcription regulation</keyword>
<reference evidence="7 8" key="1">
    <citation type="submission" date="2019-03" db="EMBL/GenBank/DDBJ databases">
        <title>Genomic Encyclopedia of Archaeal and Bacterial Type Strains, Phase II (KMG-II): from individual species to whole genera.</title>
        <authorList>
            <person name="Goeker M."/>
        </authorList>
    </citation>
    <scope>NUCLEOTIDE SEQUENCE [LARGE SCALE GENOMIC DNA]</scope>
    <source>
        <strain evidence="7 8">DSM 19034</strain>
    </source>
</reference>
<evidence type="ECO:0000256" key="4">
    <source>
        <dbReference type="ARBA" id="ARBA00023163"/>
    </source>
</evidence>
<dbReference type="GO" id="GO:0003677">
    <property type="term" value="F:DNA binding"/>
    <property type="evidence" value="ECO:0007669"/>
    <property type="project" value="InterPro"/>
</dbReference>
<protein>
    <submittedName>
        <fullName evidence="7">RNA polymerase sigma-70 factor (ECF subfamily)</fullName>
    </submittedName>
</protein>
<dbReference type="SUPFAM" id="SSF88946">
    <property type="entry name" value="Sigma2 domain of RNA polymerase sigma factors"/>
    <property type="match status" value="1"/>
</dbReference>
<evidence type="ECO:0000313" key="7">
    <source>
        <dbReference type="EMBL" id="TDO23938.1"/>
    </source>
</evidence>
<evidence type="ECO:0000259" key="5">
    <source>
        <dbReference type="Pfam" id="PF04542"/>
    </source>
</evidence>
<accession>A0A4V3C3Z5</accession>
<dbReference type="InterPro" id="IPR036388">
    <property type="entry name" value="WH-like_DNA-bd_sf"/>
</dbReference>
<dbReference type="Gene3D" id="1.10.10.10">
    <property type="entry name" value="Winged helix-like DNA-binding domain superfamily/Winged helix DNA-binding domain"/>
    <property type="match status" value="1"/>
</dbReference>
<dbReference type="EMBL" id="SNWM01000001">
    <property type="protein sequence ID" value="TDO23938.1"/>
    <property type="molecule type" value="Genomic_DNA"/>
</dbReference>
<dbReference type="InterPro" id="IPR014284">
    <property type="entry name" value="RNA_pol_sigma-70_dom"/>
</dbReference>
<dbReference type="GO" id="GO:0016987">
    <property type="term" value="F:sigma factor activity"/>
    <property type="evidence" value="ECO:0007669"/>
    <property type="project" value="UniProtKB-KW"/>
</dbReference>
<sequence>MDEKVFLEQINSHKGILFKVSNLYADDAEDRKDLRQEIIYQCWKSWNNFKGDAKFSTWLYRVSLNVSLTYLSKQKKAAHVNGLPAEALYFEQPQLSERAELLYTAIRQLNEVDRGIIMLHLDGYDNAAISEITGISKNNTGVKLHRIKQQLASILNKK</sequence>
<feature type="domain" description="RNA polymerase sigma-70 region 2" evidence="5">
    <location>
        <begin position="11"/>
        <end position="76"/>
    </location>
</feature>
<evidence type="ECO:0000256" key="3">
    <source>
        <dbReference type="ARBA" id="ARBA00023082"/>
    </source>
</evidence>
<dbReference type="PANTHER" id="PTHR43133">
    <property type="entry name" value="RNA POLYMERASE ECF-TYPE SIGMA FACTO"/>
    <property type="match status" value="1"/>
</dbReference>
<dbReference type="Gene3D" id="1.10.1740.10">
    <property type="match status" value="1"/>
</dbReference>
<dbReference type="InterPro" id="IPR007627">
    <property type="entry name" value="RNA_pol_sigma70_r2"/>
</dbReference>
<dbReference type="PANTHER" id="PTHR43133:SF45">
    <property type="entry name" value="RNA POLYMERASE ECF-TYPE SIGMA FACTOR"/>
    <property type="match status" value="1"/>
</dbReference>
<dbReference type="Proteomes" id="UP000295499">
    <property type="component" value="Unassembled WGS sequence"/>
</dbReference>